<dbReference type="EMBL" id="GEDG01017417">
    <property type="protein sequence ID" value="JAP21687.1"/>
    <property type="molecule type" value="Transcribed_RNA"/>
</dbReference>
<proteinExistence type="predicted"/>
<name>A0A0V0HNI4_SOLCH</name>
<protein>
    <submittedName>
        <fullName evidence="1">Putative ovule protein</fullName>
    </submittedName>
</protein>
<evidence type="ECO:0000313" key="1">
    <source>
        <dbReference type="EMBL" id="JAP21687.1"/>
    </source>
</evidence>
<sequence length="71" mass="8094">MILLENTSRVHDPWGTREVHIPTWTISTCLCGRSQRTIIKSNNFARTISTCPTYTQSHVNACVQYNINEKG</sequence>
<organism evidence="1">
    <name type="scientific">Solanum chacoense</name>
    <name type="common">Chaco potato</name>
    <dbReference type="NCBI Taxonomy" id="4108"/>
    <lineage>
        <taxon>Eukaryota</taxon>
        <taxon>Viridiplantae</taxon>
        <taxon>Streptophyta</taxon>
        <taxon>Embryophyta</taxon>
        <taxon>Tracheophyta</taxon>
        <taxon>Spermatophyta</taxon>
        <taxon>Magnoliopsida</taxon>
        <taxon>eudicotyledons</taxon>
        <taxon>Gunneridae</taxon>
        <taxon>Pentapetalae</taxon>
        <taxon>asterids</taxon>
        <taxon>lamiids</taxon>
        <taxon>Solanales</taxon>
        <taxon>Solanaceae</taxon>
        <taxon>Solanoideae</taxon>
        <taxon>Solaneae</taxon>
        <taxon>Solanum</taxon>
    </lineage>
</organism>
<dbReference type="EMBL" id="GEDG01016574">
    <property type="protein sequence ID" value="JAP22434.1"/>
    <property type="molecule type" value="Transcribed_RNA"/>
</dbReference>
<accession>A0A0V0HNI4</accession>
<dbReference type="AlphaFoldDB" id="A0A0V0HNI4"/>
<reference evidence="1" key="1">
    <citation type="submission" date="2015-12" db="EMBL/GenBank/DDBJ databases">
        <title>Gene expression during late stages of embryo sac development: a critical building block for successful pollen-pistil interactions.</title>
        <authorList>
            <person name="Liu Y."/>
            <person name="Joly V."/>
            <person name="Sabar M."/>
            <person name="Matton D.P."/>
        </authorList>
    </citation>
    <scope>NUCLEOTIDE SEQUENCE</scope>
</reference>